<dbReference type="InterPro" id="IPR041685">
    <property type="entry name" value="AAA_GajA/Old/RecF-like"/>
</dbReference>
<dbReference type="eggNOG" id="COG3593">
    <property type="taxonomic scope" value="Bacteria"/>
</dbReference>
<dbReference type="eggNOG" id="COG1195">
    <property type="taxonomic scope" value="Bacteria"/>
</dbReference>
<dbReference type="InterPro" id="IPR034139">
    <property type="entry name" value="TOPRIM_OLD"/>
</dbReference>
<feature type="domain" description="OLD protein-like TOPRIM" evidence="2">
    <location>
        <begin position="521"/>
        <end position="585"/>
    </location>
</feature>
<evidence type="ECO:0000259" key="1">
    <source>
        <dbReference type="Pfam" id="PF13175"/>
    </source>
</evidence>
<dbReference type="Pfam" id="PF13175">
    <property type="entry name" value="AAA_15"/>
    <property type="match status" value="1"/>
</dbReference>
<dbReference type="Gene3D" id="3.40.50.300">
    <property type="entry name" value="P-loop containing nucleotide triphosphate hydrolases"/>
    <property type="match status" value="2"/>
</dbReference>
<dbReference type="KEGG" id="rli:RLO149_c018710"/>
<feature type="domain" description="Endonuclease GajA/Old nuclease/RecF-like AAA" evidence="1">
    <location>
        <begin position="22"/>
        <end position="465"/>
    </location>
</feature>
<evidence type="ECO:0000259" key="2">
    <source>
        <dbReference type="Pfam" id="PF20469"/>
    </source>
</evidence>
<protein>
    <submittedName>
        <fullName evidence="3">Uncharacterized protein</fullName>
    </submittedName>
</protein>
<evidence type="ECO:0000313" key="3">
    <source>
        <dbReference type="EMBL" id="AEI93859.1"/>
    </source>
</evidence>
<dbReference type="InterPro" id="IPR051396">
    <property type="entry name" value="Bact_Antivir_Def_Nuclease"/>
</dbReference>
<dbReference type="SUPFAM" id="SSF52540">
    <property type="entry name" value="P-loop containing nucleoside triphosphate hydrolases"/>
    <property type="match status" value="1"/>
</dbReference>
<proteinExistence type="predicted"/>
<dbReference type="AlphaFoldDB" id="F7ZJM8"/>
<dbReference type="InterPro" id="IPR027417">
    <property type="entry name" value="P-loop_NTPase"/>
</dbReference>
<dbReference type="PANTHER" id="PTHR43581:SF2">
    <property type="entry name" value="EXCINUCLEASE ATPASE SUBUNIT"/>
    <property type="match status" value="1"/>
</dbReference>
<name>F7ZJM8_ROSLO</name>
<accession>F7ZJM8</accession>
<dbReference type="PANTHER" id="PTHR43581">
    <property type="entry name" value="ATP/GTP PHOSPHATASE"/>
    <property type="match status" value="1"/>
</dbReference>
<keyword evidence="4" id="KW-1185">Reference proteome</keyword>
<organism evidence="3 4">
    <name type="scientific">Roseobacter litoralis (strain ATCC 49566 / DSM 6996 / JCM 21268 / NBRC 15278 / OCh 149)</name>
    <dbReference type="NCBI Taxonomy" id="391595"/>
    <lineage>
        <taxon>Bacteria</taxon>
        <taxon>Pseudomonadati</taxon>
        <taxon>Pseudomonadota</taxon>
        <taxon>Alphaproteobacteria</taxon>
        <taxon>Rhodobacterales</taxon>
        <taxon>Roseobacteraceae</taxon>
        <taxon>Roseobacter</taxon>
    </lineage>
</organism>
<dbReference type="Proteomes" id="UP000001353">
    <property type="component" value="Chromosome"/>
</dbReference>
<dbReference type="CDD" id="cd01026">
    <property type="entry name" value="TOPRIM_OLD"/>
    <property type="match status" value="1"/>
</dbReference>
<reference evidence="3 4" key="1">
    <citation type="journal article" date="2011" name="BMC Genomics">
        <title>Comparative genome analysis and genome-guided physiological analysis of Roseobacter litoralis.</title>
        <authorList>
            <person name="Kalhoefer D."/>
            <person name="Thole S."/>
            <person name="Voget S."/>
            <person name="Lehmann R."/>
            <person name="Liesegang H."/>
            <person name="Wollher A."/>
            <person name="Daniel R."/>
            <person name="Simon M."/>
            <person name="Brinkhoff T."/>
        </authorList>
    </citation>
    <scope>NUCLEOTIDE SEQUENCE [LARGE SCALE GENOMIC DNA]</scope>
    <source>
        <strain evidence="4">ATCC 49566 / DSM 6996 / JCM 21268 / NBRC 15278 / OCh 149</strain>
    </source>
</reference>
<dbReference type="STRING" id="391595.RLO149_c018710"/>
<dbReference type="Pfam" id="PF20469">
    <property type="entry name" value="OLD-like_TOPRIM"/>
    <property type="match status" value="1"/>
</dbReference>
<gene>
    <name evidence="3" type="ordered locus">RLO149_c018710</name>
</gene>
<dbReference type="HOGENOM" id="CLU_023912_1_0_5"/>
<dbReference type="EMBL" id="CP002623">
    <property type="protein sequence ID" value="AEI93859.1"/>
    <property type="molecule type" value="Genomic_DNA"/>
</dbReference>
<evidence type="ECO:0000313" key="4">
    <source>
        <dbReference type="Proteomes" id="UP000001353"/>
    </source>
</evidence>
<sequence length="746" mass="84210">MLSITAIGVSLRFYCYFGYSLMKISSFYLKNYRRLIDVELVLDDQKAILVGANNSGKTSGIGALYTFLMRPENLRVRDVSKQHWQSISSIGVQLGADEISTEQLEMLRTQLASFLPRLDVTIFAEASEAYRARDILPHLDWRGGSLGVRIAYEPADIAKLATDYSKAREVVAKHDGVLLWPKSLFDFLEKGGNFNKYIKQKHYILGLDTANAIDVDEDGDQAGKSEPPLQTLTSGALRKLIRVDVISEQRGLGTEDSANDQGPYSEKQRLHKLLREYYDRFLNPDEFPEAGDIEVLQKQQEMEEGFTKRLAKQFKAPLEELVDMGYPGIGGNPTVEIAAKVSGTDALQKSSSVRYRFDKNQDENLPESYLGLGYQNLIYLTFRLLGFRDRWMREGKSVSSDADLTEEIEPIHLVLVEEPEVNLHAQVQRVFIAQAYETLRKHPALGQNSTFQTQLVVSTHSSHVVNDVDFKDLRYFRRSSADDAITMDHTSIENMSELFSTAEDEMKFVSKHLKLTHCDIFFADGVIFVEGQAERLLVPEFITNKFKGLSKRYLSILEVSGAHTHKYKALVEKLGVVTLVITDLDSRDAAKQKCAPKKGESQTTSNYTLTSWYPQKSLIDALVALPAEPSYSKNSAMPLFVAYQKPIVLDEKEVLSRTFEDALILANFVHPHFDDMAKLQAVKKSFKDGSTLLEEALFEYVKTLTKGDFAFDCLFYIASEADHSFEPPAYIREGLEWLQAQLSPSS</sequence>